<evidence type="ECO:0000313" key="2">
    <source>
        <dbReference type="Proteomes" id="UP000054560"/>
    </source>
</evidence>
<dbReference type="RefSeq" id="XP_014143458.1">
    <property type="nucleotide sequence ID" value="XM_014287983.1"/>
</dbReference>
<name>A0A0L0EYQ5_9EUKA</name>
<gene>
    <name evidence="1" type="ORF">SARC_17931</name>
</gene>
<proteinExistence type="predicted"/>
<reference evidence="1 2" key="1">
    <citation type="submission" date="2011-02" db="EMBL/GenBank/DDBJ databases">
        <title>The Genome Sequence of Sphaeroforma arctica JP610.</title>
        <authorList>
            <consortium name="The Broad Institute Genome Sequencing Platform"/>
            <person name="Russ C."/>
            <person name="Cuomo C."/>
            <person name="Young S.K."/>
            <person name="Zeng Q."/>
            <person name="Gargeya S."/>
            <person name="Alvarado L."/>
            <person name="Berlin A."/>
            <person name="Chapman S.B."/>
            <person name="Chen Z."/>
            <person name="Freedman E."/>
            <person name="Gellesch M."/>
            <person name="Goldberg J."/>
            <person name="Griggs A."/>
            <person name="Gujja S."/>
            <person name="Heilman E."/>
            <person name="Heiman D."/>
            <person name="Howarth C."/>
            <person name="Mehta T."/>
            <person name="Neiman D."/>
            <person name="Pearson M."/>
            <person name="Roberts A."/>
            <person name="Saif S."/>
            <person name="Shea T."/>
            <person name="Shenoy N."/>
            <person name="Sisk P."/>
            <person name="Stolte C."/>
            <person name="Sykes S."/>
            <person name="White J."/>
            <person name="Yandava C."/>
            <person name="Burger G."/>
            <person name="Gray M.W."/>
            <person name="Holland P.W.H."/>
            <person name="King N."/>
            <person name="Lang F.B.F."/>
            <person name="Roger A.J."/>
            <person name="Ruiz-Trillo I."/>
            <person name="Haas B."/>
            <person name="Nusbaum C."/>
            <person name="Birren B."/>
        </authorList>
    </citation>
    <scope>NUCLEOTIDE SEQUENCE [LARGE SCALE GENOMIC DNA]</scope>
    <source>
        <strain evidence="1 2">JP610</strain>
    </source>
</reference>
<dbReference type="AlphaFoldDB" id="A0A0L0EYQ5"/>
<dbReference type="Proteomes" id="UP000054560">
    <property type="component" value="Unassembled WGS sequence"/>
</dbReference>
<protein>
    <submittedName>
        <fullName evidence="1">Uncharacterized protein</fullName>
    </submittedName>
</protein>
<dbReference type="EMBL" id="KQ254435">
    <property type="protein sequence ID" value="KNC69556.1"/>
    <property type="molecule type" value="Genomic_DNA"/>
</dbReference>
<evidence type="ECO:0000313" key="1">
    <source>
        <dbReference type="EMBL" id="KNC69556.1"/>
    </source>
</evidence>
<dbReference type="GeneID" id="25918435"/>
<organism evidence="1 2">
    <name type="scientific">Sphaeroforma arctica JP610</name>
    <dbReference type="NCBI Taxonomy" id="667725"/>
    <lineage>
        <taxon>Eukaryota</taxon>
        <taxon>Ichthyosporea</taxon>
        <taxon>Ichthyophonida</taxon>
        <taxon>Sphaeroforma</taxon>
    </lineage>
</organism>
<keyword evidence="2" id="KW-1185">Reference proteome</keyword>
<feature type="non-terminal residue" evidence="1">
    <location>
        <position position="71"/>
    </location>
</feature>
<accession>A0A0L0EYQ5</accession>
<sequence>MEALTLATEACGHGEKLRLRDTNGQGVRLRALKRVHTNAMASINSAVLRLRSAATDQRQFAFQLEYLAVMM</sequence>